<name>A0A0N9I9W3_9PSEU</name>
<evidence type="ECO:0000256" key="2">
    <source>
        <dbReference type="ARBA" id="ARBA00022827"/>
    </source>
</evidence>
<dbReference type="PANTHER" id="PTHR43004">
    <property type="entry name" value="TRK SYSTEM POTASSIUM UPTAKE PROTEIN"/>
    <property type="match status" value="1"/>
</dbReference>
<proteinExistence type="predicted"/>
<dbReference type="PRINTS" id="PR00420">
    <property type="entry name" value="RNGMNOXGNASE"/>
</dbReference>
<feature type="domain" description="FAD-binding" evidence="3">
    <location>
        <begin position="3"/>
        <end position="329"/>
    </location>
</feature>
<dbReference type="RefSeq" id="WP_054293160.1">
    <property type="nucleotide sequence ID" value="NZ_CP012752.1"/>
</dbReference>
<dbReference type="GO" id="GO:0016709">
    <property type="term" value="F:oxidoreductase activity, acting on paired donors, with incorporation or reduction of molecular oxygen, NAD(P)H as one donor, and incorporation of one atom of oxygen"/>
    <property type="evidence" value="ECO:0007669"/>
    <property type="project" value="UniProtKB-ARBA"/>
</dbReference>
<dbReference type="InterPro" id="IPR036188">
    <property type="entry name" value="FAD/NAD-bd_sf"/>
</dbReference>
<dbReference type="Gene3D" id="3.30.9.10">
    <property type="entry name" value="D-Amino Acid Oxidase, subunit A, domain 2"/>
    <property type="match status" value="1"/>
</dbReference>
<keyword evidence="4" id="KW-0560">Oxidoreductase</keyword>
<sequence>MGRTKVVVIGAGPAGLTVANLLHRAGIDCLVLERETREFIEQRARAGFIEEWAVRELERHGLADGLLRRAPTQGSFEFRVDGVRHQFDYAELTGHRHFVYPQQELVKDLLTGYPGPIQFSVEDIRLHDLATSPSVTYAGQRVDCDFVAGCDGARGICQSYVPATITRHDYGIGWLALLAEAPPSARSVVFGIHPLGFAGHMARTPSVTRYYLQCSPGDTADDWPDDRVWTQLRTRLAVPGEPIIDGPLIEKRVLPMHNYVLDRMSAGRLHLAGEAAHLVAPIAAKGMNLAIHDALLLTRGIAAWYDGDPSTLDGYSAACLGRVWQYQEFSLWLSDLFHGSRDPFTHQLIQARLRRLLNSRKAAESFAEIYIGQHADF</sequence>
<evidence type="ECO:0000313" key="4">
    <source>
        <dbReference type="EMBL" id="ALG11259.1"/>
    </source>
</evidence>
<evidence type="ECO:0000313" key="5">
    <source>
        <dbReference type="Proteomes" id="UP000063699"/>
    </source>
</evidence>
<reference evidence="4 5" key="1">
    <citation type="submission" date="2015-07" db="EMBL/GenBank/DDBJ databases">
        <title>Genome sequencing of Kibdelosporangium phytohabitans.</title>
        <authorList>
            <person name="Qin S."/>
            <person name="Xing K."/>
        </authorList>
    </citation>
    <scope>NUCLEOTIDE SEQUENCE [LARGE SCALE GENOMIC DNA]</scope>
    <source>
        <strain evidence="4 5">KLBMP1111</strain>
    </source>
</reference>
<dbReference type="SUPFAM" id="SSF54373">
    <property type="entry name" value="FAD-linked reductases, C-terminal domain"/>
    <property type="match status" value="1"/>
</dbReference>
<dbReference type="InterPro" id="IPR002938">
    <property type="entry name" value="FAD-bd"/>
</dbReference>
<dbReference type="Gene3D" id="3.50.50.60">
    <property type="entry name" value="FAD/NAD(P)-binding domain"/>
    <property type="match status" value="1"/>
</dbReference>
<dbReference type="GO" id="GO:0071949">
    <property type="term" value="F:FAD binding"/>
    <property type="evidence" value="ECO:0007669"/>
    <property type="project" value="InterPro"/>
</dbReference>
<dbReference type="PANTHER" id="PTHR43004:SF3">
    <property type="entry name" value="P-HYDROXYBENZOATE HYDROXYLASE"/>
    <property type="match status" value="1"/>
</dbReference>
<keyword evidence="1" id="KW-0285">Flavoprotein</keyword>
<dbReference type="Proteomes" id="UP000063699">
    <property type="component" value="Chromosome"/>
</dbReference>
<dbReference type="KEGG" id="kphy:AOZ06_34190"/>
<protein>
    <submittedName>
        <fullName evidence="4">4-hydroxybenzoate 3-monooxygenase</fullName>
    </submittedName>
</protein>
<gene>
    <name evidence="4" type="ORF">AOZ06_34190</name>
</gene>
<dbReference type="AlphaFoldDB" id="A0A0N9I9W3"/>
<keyword evidence="4" id="KW-0503">Monooxygenase</keyword>
<keyword evidence="5" id="KW-1185">Reference proteome</keyword>
<dbReference type="Pfam" id="PF01494">
    <property type="entry name" value="FAD_binding_3"/>
    <property type="match status" value="1"/>
</dbReference>
<dbReference type="EMBL" id="CP012752">
    <property type="protein sequence ID" value="ALG11259.1"/>
    <property type="molecule type" value="Genomic_DNA"/>
</dbReference>
<keyword evidence="2" id="KW-0274">FAD</keyword>
<accession>A0A0N9I9W3</accession>
<dbReference type="InterPro" id="IPR050641">
    <property type="entry name" value="RIFMO-like"/>
</dbReference>
<dbReference type="SUPFAM" id="SSF51905">
    <property type="entry name" value="FAD/NAD(P)-binding domain"/>
    <property type="match status" value="1"/>
</dbReference>
<evidence type="ECO:0000256" key="1">
    <source>
        <dbReference type="ARBA" id="ARBA00022630"/>
    </source>
</evidence>
<evidence type="ECO:0000259" key="3">
    <source>
        <dbReference type="Pfam" id="PF01494"/>
    </source>
</evidence>
<organism evidence="4 5">
    <name type="scientific">Kibdelosporangium phytohabitans</name>
    <dbReference type="NCBI Taxonomy" id="860235"/>
    <lineage>
        <taxon>Bacteria</taxon>
        <taxon>Bacillati</taxon>
        <taxon>Actinomycetota</taxon>
        <taxon>Actinomycetes</taxon>
        <taxon>Pseudonocardiales</taxon>
        <taxon>Pseudonocardiaceae</taxon>
        <taxon>Kibdelosporangium</taxon>
    </lineage>
</organism>
<dbReference type="OrthoDB" id="9791689at2"/>
<dbReference type="NCBIfam" id="NF006091">
    <property type="entry name" value="PRK08243.1"/>
    <property type="match status" value="1"/>
</dbReference>
<dbReference type="STRING" id="860235.AOZ06_34190"/>